<evidence type="ECO:0000313" key="6">
    <source>
        <dbReference type="EMBL" id="AOM66783.1"/>
    </source>
</evidence>
<geneLocation type="plastid" evidence="6"/>
<keyword evidence="5" id="KW-0812">Transmembrane</keyword>
<dbReference type="InterPro" id="IPR008470">
    <property type="entry name" value="Uncharacterised_Ycf33"/>
</dbReference>
<reference evidence="6" key="1">
    <citation type="journal article" date="2016" name="BMC Biol.">
        <title>Parallel evolution of highly conserved plastid genome architecture in red seaweeds and seed plants.</title>
        <authorList>
            <person name="Lee J."/>
            <person name="Cho C.H."/>
            <person name="Park S.I."/>
            <person name="Choi J.W."/>
            <person name="Song H.S."/>
            <person name="West J.A."/>
            <person name="Bhattacharya D."/>
            <person name="Yoon H.S."/>
        </authorList>
    </citation>
    <scope>NUCLEOTIDE SEQUENCE</scope>
</reference>
<keyword evidence="5" id="KW-0472">Membrane</keyword>
<keyword evidence="5" id="KW-1133">Transmembrane helix</keyword>
<comment type="subcellular location">
    <subcellularLocation>
        <location evidence="1">Plastid</location>
    </subcellularLocation>
</comment>
<dbReference type="EMBL" id="KX284721">
    <property type="protein sequence ID" value="AOM66783.1"/>
    <property type="molecule type" value="Genomic_DNA"/>
</dbReference>
<name>A0A1C9CEH2_9RHOD</name>
<dbReference type="AlphaFoldDB" id="A0A1C9CEH2"/>
<dbReference type="Pfam" id="PF05421">
    <property type="entry name" value="DUF751"/>
    <property type="match status" value="1"/>
</dbReference>
<evidence type="ECO:0000256" key="4">
    <source>
        <dbReference type="ARBA" id="ARBA00022640"/>
    </source>
</evidence>
<evidence type="ECO:0000256" key="3">
    <source>
        <dbReference type="ARBA" id="ARBA00021584"/>
    </source>
</evidence>
<feature type="transmembrane region" description="Helical" evidence="5">
    <location>
        <begin position="12"/>
        <end position="32"/>
    </location>
</feature>
<protein>
    <recommendedName>
        <fullName evidence="3">Uncharacterized protein ycf33</fullName>
    </recommendedName>
</protein>
<dbReference type="RefSeq" id="YP_009297440.1">
    <property type="nucleotide sequence ID" value="NC_031176.2"/>
</dbReference>
<dbReference type="GeneID" id="29073957"/>
<keyword evidence="4 6" id="KW-0934">Plastid</keyword>
<accession>A0A1C9CEH2</accession>
<evidence type="ECO:0000256" key="5">
    <source>
        <dbReference type="SAM" id="Phobius"/>
    </source>
</evidence>
<organism evidence="6">
    <name type="scientific">Erythrotrichia carnea</name>
    <dbReference type="NCBI Taxonomy" id="35151"/>
    <lineage>
        <taxon>Eukaryota</taxon>
        <taxon>Rhodophyta</taxon>
        <taxon>Compsopogonophyceae</taxon>
        <taxon>Erythropeltidales</taxon>
        <taxon>Erythrotrichiaceae</taxon>
        <taxon>Erythrotrichia</taxon>
    </lineage>
</organism>
<dbReference type="GO" id="GO:0009536">
    <property type="term" value="C:plastid"/>
    <property type="evidence" value="ECO:0007669"/>
    <property type="project" value="UniProtKB-SubCell"/>
</dbReference>
<feature type="transmembrane region" description="Helical" evidence="5">
    <location>
        <begin position="38"/>
        <end position="58"/>
    </location>
</feature>
<evidence type="ECO:0000256" key="1">
    <source>
        <dbReference type="ARBA" id="ARBA00004474"/>
    </source>
</evidence>
<reference evidence="6" key="2">
    <citation type="submission" date="2017-07" db="EMBL/GenBank/DDBJ databases">
        <authorList>
            <person name="Sun Z.S."/>
            <person name="Albrecht U."/>
            <person name="Echele G."/>
            <person name="Lee C.C."/>
        </authorList>
    </citation>
    <scope>NUCLEOTIDE SEQUENCE</scope>
</reference>
<gene>
    <name evidence="6" type="primary">ycf33</name>
    <name evidence="6" type="ORF">Eryt_115</name>
</gene>
<proteinExistence type="inferred from homology"/>
<sequence>MPTFWENVLQLARFFISSVAGLIFIILSPFIALKRKPFFMSLVLGSSVLVLISMYQILQAMLGIKEAANIL</sequence>
<comment type="similarity">
    <text evidence="2">Belongs to the ycf33 family.</text>
</comment>
<evidence type="ECO:0000256" key="2">
    <source>
        <dbReference type="ARBA" id="ARBA00010985"/>
    </source>
</evidence>